<protein>
    <submittedName>
        <fullName evidence="2">Uncharacterized protein</fullName>
    </submittedName>
</protein>
<gene>
    <name evidence="2" type="ORF">E2562_014296</name>
</gene>
<organism evidence="2 3">
    <name type="scientific">Oryza meyeriana var. granulata</name>
    <dbReference type="NCBI Taxonomy" id="110450"/>
    <lineage>
        <taxon>Eukaryota</taxon>
        <taxon>Viridiplantae</taxon>
        <taxon>Streptophyta</taxon>
        <taxon>Embryophyta</taxon>
        <taxon>Tracheophyta</taxon>
        <taxon>Spermatophyta</taxon>
        <taxon>Magnoliopsida</taxon>
        <taxon>Liliopsida</taxon>
        <taxon>Poales</taxon>
        <taxon>Poaceae</taxon>
        <taxon>BOP clade</taxon>
        <taxon>Oryzoideae</taxon>
        <taxon>Oryzeae</taxon>
        <taxon>Oryzinae</taxon>
        <taxon>Oryza</taxon>
        <taxon>Oryza meyeriana</taxon>
    </lineage>
</organism>
<evidence type="ECO:0000313" key="3">
    <source>
        <dbReference type="Proteomes" id="UP000479710"/>
    </source>
</evidence>
<dbReference type="AlphaFoldDB" id="A0A6G1C6R2"/>
<dbReference type="EMBL" id="SPHZ02000010">
    <property type="protein sequence ID" value="KAF0895677.1"/>
    <property type="molecule type" value="Genomic_DNA"/>
</dbReference>
<comment type="caution">
    <text evidence="2">The sequence shown here is derived from an EMBL/GenBank/DDBJ whole genome shotgun (WGS) entry which is preliminary data.</text>
</comment>
<proteinExistence type="predicted"/>
<dbReference type="Proteomes" id="UP000479710">
    <property type="component" value="Unassembled WGS sequence"/>
</dbReference>
<evidence type="ECO:0000313" key="2">
    <source>
        <dbReference type="EMBL" id="KAF0895677.1"/>
    </source>
</evidence>
<name>A0A6G1C6R2_9ORYZ</name>
<sequence length="102" mass="11328">MKLGQGHSDASVLSGFDRTGCVRDREKRNGTGRTTSAWERASARIQVQLNLKSFCLCCWWKATGGSSGKRKRRCLGWSGGAGRAKRTNEEKTDELLLSTHLR</sequence>
<reference evidence="2 3" key="1">
    <citation type="submission" date="2019-11" db="EMBL/GenBank/DDBJ databases">
        <title>Whole genome sequence of Oryza granulata.</title>
        <authorList>
            <person name="Li W."/>
        </authorList>
    </citation>
    <scope>NUCLEOTIDE SEQUENCE [LARGE SCALE GENOMIC DNA]</scope>
    <source>
        <strain evidence="3">cv. Menghai</strain>
        <tissue evidence="2">Leaf</tissue>
    </source>
</reference>
<accession>A0A6G1C6R2</accession>
<feature type="region of interest" description="Disordered" evidence="1">
    <location>
        <begin position="79"/>
        <end position="102"/>
    </location>
</feature>
<keyword evidence="3" id="KW-1185">Reference proteome</keyword>
<evidence type="ECO:0000256" key="1">
    <source>
        <dbReference type="SAM" id="MobiDB-lite"/>
    </source>
</evidence>